<reference evidence="1" key="1">
    <citation type="submission" date="2021-06" db="EMBL/GenBank/DDBJ databases">
        <title>Parelaphostrongylus tenuis whole genome reference sequence.</title>
        <authorList>
            <person name="Garwood T.J."/>
            <person name="Larsen P.A."/>
            <person name="Fountain-Jones N.M."/>
            <person name="Garbe J.R."/>
            <person name="Macchietto M.G."/>
            <person name="Kania S.A."/>
            <person name="Gerhold R.W."/>
            <person name="Richards J.E."/>
            <person name="Wolf T.M."/>
        </authorList>
    </citation>
    <scope>NUCLEOTIDE SEQUENCE</scope>
    <source>
        <strain evidence="1">MNPRO001-30</strain>
        <tissue evidence="1">Meninges</tissue>
    </source>
</reference>
<name>A0AAD5N9D9_PARTN</name>
<proteinExistence type="predicted"/>
<sequence length="75" mass="8545">MDVITTVTGEGTSMVCSRIQYDNTDINTAKPLLSEFCERTNRFYHLIVKLSEYEETSAAICERTSFMVQVPETTK</sequence>
<dbReference type="AlphaFoldDB" id="A0AAD5N9D9"/>
<dbReference type="Proteomes" id="UP001196413">
    <property type="component" value="Unassembled WGS sequence"/>
</dbReference>
<gene>
    <name evidence="1" type="ORF">KIN20_023755</name>
</gene>
<evidence type="ECO:0000313" key="1">
    <source>
        <dbReference type="EMBL" id="KAJ1363811.1"/>
    </source>
</evidence>
<keyword evidence="2" id="KW-1185">Reference proteome</keyword>
<protein>
    <submittedName>
        <fullName evidence="1">Uncharacterized protein</fullName>
    </submittedName>
</protein>
<comment type="caution">
    <text evidence="1">The sequence shown here is derived from an EMBL/GenBank/DDBJ whole genome shotgun (WGS) entry which is preliminary data.</text>
</comment>
<evidence type="ECO:0000313" key="2">
    <source>
        <dbReference type="Proteomes" id="UP001196413"/>
    </source>
</evidence>
<organism evidence="1 2">
    <name type="scientific">Parelaphostrongylus tenuis</name>
    <name type="common">Meningeal worm</name>
    <dbReference type="NCBI Taxonomy" id="148309"/>
    <lineage>
        <taxon>Eukaryota</taxon>
        <taxon>Metazoa</taxon>
        <taxon>Ecdysozoa</taxon>
        <taxon>Nematoda</taxon>
        <taxon>Chromadorea</taxon>
        <taxon>Rhabditida</taxon>
        <taxon>Rhabditina</taxon>
        <taxon>Rhabditomorpha</taxon>
        <taxon>Strongyloidea</taxon>
        <taxon>Metastrongylidae</taxon>
        <taxon>Parelaphostrongylus</taxon>
    </lineage>
</organism>
<accession>A0AAD5N9D9</accession>
<dbReference type="EMBL" id="JAHQIW010004803">
    <property type="protein sequence ID" value="KAJ1363811.1"/>
    <property type="molecule type" value="Genomic_DNA"/>
</dbReference>